<evidence type="ECO:0000259" key="3">
    <source>
        <dbReference type="Pfam" id="PF13229"/>
    </source>
</evidence>
<sequence length="473" mass="51865">MLFYSLLFSPASADRIQAGQDIQSAINSAQAGDIIAVGPGTYFSITIDRPLTLIGEGRPVLNATQQNPAVVVKSDGVTIDGFEIYGVGKDTTAKFEYYMENREAARGQRLDMPNSAVVVEGSDLAIKNSSIYGAQAGIYALDAEGITLQDSTLDGCDTGLFLHGGRGLNVSGCSIVNCKKYGLDIEQSREIVVKNNSIIRNSNIGILLREGKRAEMDDNLISECTFGLSLWNASFNQVRRNQLDHNYYGILVTNWSCYNNITDNLLIDNSRGEIIDGFGIGLSLQENSCHNMVIGNVARGNYNGLEISKGCQFNAVYANNAAENKHGIRMNENRNNLIFGNNFQFNNINAYENQSCNIWNTTLGNYYSDYQGEDENKDGIGDVPYSLPGPESSSSDRMPSIRPFDEGRLERADIGELVKKYALFEPKEEAGTAARLVEGVMVISHPLPSSPPQWKDSEPLDVSSSPFQEVNDF</sequence>
<dbReference type="InterPro" id="IPR012334">
    <property type="entry name" value="Pectin_lyas_fold"/>
</dbReference>
<evidence type="ECO:0000256" key="2">
    <source>
        <dbReference type="SAM" id="MobiDB-lite"/>
    </source>
</evidence>
<organism evidence="4">
    <name type="scientific">hydrocarbon metagenome</name>
    <dbReference type="NCBI Taxonomy" id="938273"/>
    <lineage>
        <taxon>unclassified sequences</taxon>
        <taxon>metagenomes</taxon>
        <taxon>ecological metagenomes</taxon>
    </lineage>
</organism>
<comment type="caution">
    <text evidence="4">The sequence shown here is derived from an EMBL/GenBank/DDBJ whole genome shotgun (WGS) entry which is preliminary data.</text>
</comment>
<dbReference type="InterPro" id="IPR039448">
    <property type="entry name" value="Beta_helix"/>
</dbReference>
<protein>
    <submittedName>
        <fullName evidence="4">Cell surface protein</fullName>
    </submittedName>
</protein>
<dbReference type="Pfam" id="PF13229">
    <property type="entry name" value="Beta_helix"/>
    <property type="match status" value="1"/>
</dbReference>
<feature type="compositionally biased region" description="Polar residues" evidence="2">
    <location>
        <begin position="462"/>
        <end position="473"/>
    </location>
</feature>
<dbReference type="PANTHER" id="PTHR22990:SF15">
    <property type="entry name" value="F-BOX ONLY PROTEIN 10"/>
    <property type="match status" value="1"/>
</dbReference>
<proteinExistence type="predicted"/>
<dbReference type="SMART" id="SM00710">
    <property type="entry name" value="PbH1"/>
    <property type="match status" value="8"/>
</dbReference>
<gene>
    <name evidence="4" type="ORF">ASZ90_013797</name>
</gene>
<accession>A0A0W8F6N4</accession>
<evidence type="ECO:0000256" key="1">
    <source>
        <dbReference type="ARBA" id="ARBA00022737"/>
    </source>
</evidence>
<reference evidence="4" key="1">
    <citation type="journal article" date="2015" name="Proc. Natl. Acad. Sci. U.S.A.">
        <title>Networks of energetic and metabolic interactions define dynamics in microbial communities.</title>
        <authorList>
            <person name="Embree M."/>
            <person name="Liu J.K."/>
            <person name="Al-Bassam M.M."/>
            <person name="Zengler K."/>
        </authorList>
    </citation>
    <scope>NUCLEOTIDE SEQUENCE</scope>
</reference>
<evidence type="ECO:0000313" key="4">
    <source>
        <dbReference type="EMBL" id="KUG16535.1"/>
    </source>
</evidence>
<feature type="region of interest" description="Disordered" evidence="2">
    <location>
        <begin position="447"/>
        <end position="473"/>
    </location>
</feature>
<name>A0A0W8F6N4_9ZZZZ</name>
<dbReference type="SUPFAM" id="SSF51126">
    <property type="entry name" value="Pectin lyase-like"/>
    <property type="match status" value="2"/>
</dbReference>
<feature type="region of interest" description="Disordered" evidence="2">
    <location>
        <begin position="374"/>
        <end position="403"/>
    </location>
</feature>
<dbReference type="InterPro" id="IPR006626">
    <property type="entry name" value="PbH1"/>
</dbReference>
<feature type="domain" description="Right handed beta helix" evidence="3">
    <location>
        <begin position="116"/>
        <end position="265"/>
    </location>
</feature>
<dbReference type="EMBL" id="LNQE01001491">
    <property type="protein sequence ID" value="KUG16535.1"/>
    <property type="molecule type" value="Genomic_DNA"/>
</dbReference>
<dbReference type="PANTHER" id="PTHR22990">
    <property type="entry name" value="F-BOX ONLY PROTEIN"/>
    <property type="match status" value="1"/>
</dbReference>
<dbReference type="Gene3D" id="2.160.20.10">
    <property type="entry name" value="Single-stranded right-handed beta-helix, Pectin lyase-like"/>
    <property type="match status" value="1"/>
</dbReference>
<dbReference type="InterPro" id="IPR011050">
    <property type="entry name" value="Pectin_lyase_fold/virulence"/>
</dbReference>
<dbReference type="AlphaFoldDB" id="A0A0W8F6N4"/>
<keyword evidence="1" id="KW-0677">Repeat</keyword>
<dbReference type="InterPro" id="IPR051550">
    <property type="entry name" value="SCF-Subunits/Alg-Epimerases"/>
</dbReference>